<dbReference type="RefSeq" id="WP_116075663.1">
    <property type="nucleotide sequence ID" value="NZ_CP187636.1"/>
</dbReference>
<accession>A0A3D8WZZ3</accession>
<dbReference type="EMBL" id="PQWM01000017">
    <property type="protein sequence ID" value="RDZ12771.1"/>
    <property type="molecule type" value="Genomic_DNA"/>
</dbReference>
<dbReference type="InterPro" id="IPR013785">
    <property type="entry name" value="Aldolase_TIM"/>
</dbReference>
<reference evidence="3" key="1">
    <citation type="journal article" date="2018" name="Appl. Environ. Microbiol.">
        <title>Antimicrobial susceptibility testing and tentative epidemiological cut-off values of five Bacillus species relevant for use as animal feed additives or for plant protection.</title>
        <authorList>
            <person name="Agerso Y."/>
            <person name="Stuer-Lauridsen B."/>
            <person name="Bjerre K."/>
            <person name="Jensen M.G."/>
            <person name="Johansen E."/>
            <person name="Bennedsen M."/>
            <person name="Brockmann E."/>
            <person name="Nielsen B."/>
        </authorList>
    </citation>
    <scope>NUCLEOTIDE SEQUENCE [LARGE SCALE GENOMIC DNA]</scope>
    <source>
        <strain evidence="3">CHCC20162</strain>
    </source>
</reference>
<feature type="binding site" evidence="2">
    <location>
        <position position="83"/>
    </location>
    <ligand>
        <name>Zn(2+)</name>
        <dbReference type="ChEBI" id="CHEBI:29105"/>
        <label>1</label>
        <note>catalytic</note>
    </ligand>
</feature>
<dbReference type="PANTHER" id="PTHR30304:SF0">
    <property type="entry name" value="D-TAGATOSE-1,6-BISPHOSPHATE ALDOLASE SUBUNIT GATY-RELATED"/>
    <property type="match status" value="1"/>
</dbReference>
<feature type="binding site" evidence="2">
    <location>
        <position position="134"/>
    </location>
    <ligand>
        <name>Zn(2+)</name>
        <dbReference type="ChEBI" id="CHEBI:29105"/>
        <label>2</label>
    </ligand>
</feature>
<evidence type="ECO:0000256" key="2">
    <source>
        <dbReference type="PIRSR" id="PIRSR001359-3"/>
    </source>
</evidence>
<keyword evidence="2" id="KW-0479">Metal-binding</keyword>
<dbReference type="SUPFAM" id="SSF51569">
    <property type="entry name" value="Aldolase"/>
    <property type="match status" value="1"/>
</dbReference>
<comment type="caution">
    <text evidence="3">The sequence shown here is derived from an EMBL/GenBank/DDBJ whole genome shotgun (WGS) entry which is preliminary data.</text>
</comment>
<gene>
    <name evidence="3" type="ORF">C3744_17325</name>
</gene>
<protein>
    <recommendedName>
        <fullName evidence="5">Fructose-bisphosphate aldolase</fullName>
    </recommendedName>
</protein>
<dbReference type="Gene3D" id="3.20.20.70">
    <property type="entry name" value="Aldolase class I"/>
    <property type="match status" value="1"/>
</dbReference>
<dbReference type="GO" id="GO:0005975">
    <property type="term" value="P:carbohydrate metabolic process"/>
    <property type="evidence" value="ECO:0007669"/>
    <property type="project" value="InterPro"/>
</dbReference>
<sequence>MYVSMKKMLEDANEGYYAILAINCFNLETARAAISAAEDTKAPIILNVVQEHMVTHAKAELMVPLVKTLAEQSSIPVALNLDHGKDFKLIASAFRHGFSSLMIDASDYPYEENVRKTKEVVKMASTTNLSVEGELGHVGDANHYNSESFRKFFTNLNETASFFEETGIDALAISFGTAHGLYKDDVIPNLDFDLLKEIKRKTNKPLVLHGGSGAGDDNIRKAVNYGINKINIGADIFKAGKKCLINLLTTDPELDLFDLLMNMEKACKQAILHYINLSGSAGKAN</sequence>
<organism evidence="3 4">
    <name type="scientific">Priestia megaterium</name>
    <name type="common">Bacillus megaterium</name>
    <dbReference type="NCBI Taxonomy" id="1404"/>
    <lineage>
        <taxon>Bacteria</taxon>
        <taxon>Bacillati</taxon>
        <taxon>Bacillota</taxon>
        <taxon>Bacilli</taxon>
        <taxon>Bacillales</taxon>
        <taxon>Bacillaceae</taxon>
        <taxon>Priestia</taxon>
    </lineage>
</organism>
<proteinExistence type="predicted"/>
<dbReference type="GO" id="GO:0016832">
    <property type="term" value="F:aldehyde-lyase activity"/>
    <property type="evidence" value="ECO:0007669"/>
    <property type="project" value="InterPro"/>
</dbReference>
<dbReference type="InterPro" id="IPR000771">
    <property type="entry name" value="FBA_II"/>
</dbReference>
<evidence type="ECO:0008006" key="5">
    <source>
        <dbReference type="Google" id="ProtNLM"/>
    </source>
</evidence>
<feature type="binding site" evidence="2">
    <location>
        <position position="104"/>
    </location>
    <ligand>
        <name>Zn(2+)</name>
        <dbReference type="ChEBI" id="CHEBI:29105"/>
        <label>2</label>
    </ligand>
</feature>
<dbReference type="NCBIfam" id="TIGR00167">
    <property type="entry name" value="cbbA"/>
    <property type="match status" value="1"/>
</dbReference>
<feature type="active site" description="Proton donor" evidence="1">
    <location>
        <position position="82"/>
    </location>
</feature>
<dbReference type="GO" id="GO:0008270">
    <property type="term" value="F:zinc ion binding"/>
    <property type="evidence" value="ECO:0007669"/>
    <property type="project" value="InterPro"/>
</dbReference>
<dbReference type="Proteomes" id="UP000256519">
    <property type="component" value="Unassembled WGS sequence"/>
</dbReference>
<evidence type="ECO:0000256" key="1">
    <source>
        <dbReference type="PIRSR" id="PIRSR001359-1"/>
    </source>
</evidence>
<dbReference type="CDD" id="cd00947">
    <property type="entry name" value="TBP_aldolase_IIB"/>
    <property type="match status" value="1"/>
</dbReference>
<evidence type="ECO:0000313" key="3">
    <source>
        <dbReference type="EMBL" id="RDZ12771.1"/>
    </source>
</evidence>
<comment type="cofactor">
    <cofactor evidence="2">
        <name>Zn(2+)</name>
        <dbReference type="ChEBI" id="CHEBI:29105"/>
    </cofactor>
    <text evidence="2">Binds 2 Zn(2+) ions per subunit. One is catalytic and the other provides a structural contribution.</text>
</comment>
<evidence type="ECO:0000313" key="4">
    <source>
        <dbReference type="Proteomes" id="UP000256519"/>
    </source>
</evidence>
<dbReference type="InterPro" id="IPR050246">
    <property type="entry name" value="Class_II_FBP_aldolase"/>
</dbReference>
<dbReference type="AlphaFoldDB" id="A0A3D8WZZ3"/>
<feature type="binding site" evidence="2">
    <location>
        <position position="209"/>
    </location>
    <ligand>
        <name>Zn(2+)</name>
        <dbReference type="ChEBI" id="CHEBI:29105"/>
        <label>1</label>
        <note>catalytic</note>
    </ligand>
</feature>
<dbReference type="PANTHER" id="PTHR30304">
    <property type="entry name" value="D-TAGATOSE-1,6-BISPHOSPHATE ALDOLASE"/>
    <property type="match status" value="1"/>
</dbReference>
<feature type="binding site" evidence="2">
    <location>
        <position position="179"/>
    </location>
    <ligand>
        <name>Zn(2+)</name>
        <dbReference type="ChEBI" id="CHEBI:29105"/>
        <label>1</label>
        <note>catalytic</note>
    </ligand>
</feature>
<name>A0A3D8WZZ3_PRIMG</name>
<dbReference type="PIRSF" id="PIRSF001359">
    <property type="entry name" value="F_bP_aldolase_II"/>
    <property type="match status" value="1"/>
</dbReference>
<dbReference type="Pfam" id="PF01116">
    <property type="entry name" value="F_bP_aldolase"/>
    <property type="match status" value="1"/>
</dbReference>
<keyword evidence="2" id="KW-0862">Zinc</keyword>